<dbReference type="AlphaFoldDB" id="A0A1I7Z612"/>
<dbReference type="Proteomes" id="UP000095287">
    <property type="component" value="Unplaced"/>
</dbReference>
<evidence type="ECO:0000313" key="2">
    <source>
        <dbReference type="Proteomes" id="UP000095287"/>
    </source>
</evidence>
<sequence>MSKVNPNKPLSHNVDVIRMMSLIEVDLPYNLSLVPAALESVKKELEYYEGQTNVVDWNSMDFAPRERETPSVSTSLISFPESELDSPSPTGSNTPW</sequence>
<name>A0A1I7Z612_9BILA</name>
<organism evidence="2 3">
    <name type="scientific">Steinernema glaseri</name>
    <dbReference type="NCBI Taxonomy" id="37863"/>
    <lineage>
        <taxon>Eukaryota</taxon>
        <taxon>Metazoa</taxon>
        <taxon>Ecdysozoa</taxon>
        <taxon>Nematoda</taxon>
        <taxon>Chromadorea</taxon>
        <taxon>Rhabditida</taxon>
        <taxon>Tylenchina</taxon>
        <taxon>Panagrolaimomorpha</taxon>
        <taxon>Strongyloidoidea</taxon>
        <taxon>Steinernematidae</taxon>
        <taxon>Steinernema</taxon>
    </lineage>
</organism>
<feature type="region of interest" description="Disordered" evidence="1">
    <location>
        <begin position="66"/>
        <end position="96"/>
    </location>
</feature>
<proteinExistence type="predicted"/>
<evidence type="ECO:0000256" key="1">
    <source>
        <dbReference type="SAM" id="MobiDB-lite"/>
    </source>
</evidence>
<reference evidence="3" key="1">
    <citation type="submission" date="2016-11" db="UniProtKB">
        <authorList>
            <consortium name="WormBaseParasite"/>
        </authorList>
    </citation>
    <scope>IDENTIFICATION</scope>
</reference>
<dbReference type="WBParaSite" id="L893_g23123.t1">
    <property type="protein sequence ID" value="L893_g23123.t1"/>
    <property type="gene ID" value="L893_g23123"/>
</dbReference>
<accession>A0A1I7Z612</accession>
<protein>
    <submittedName>
        <fullName evidence="3">Uncharacterized protein</fullName>
    </submittedName>
</protein>
<evidence type="ECO:0000313" key="3">
    <source>
        <dbReference type="WBParaSite" id="L893_g23123.t1"/>
    </source>
</evidence>
<feature type="compositionally biased region" description="Polar residues" evidence="1">
    <location>
        <begin position="85"/>
        <end position="96"/>
    </location>
</feature>
<keyword evidence="2" id="KW-1185">Reference proteome</keyword>